<dbReference type="OrthoDB" id="539213at2759"/>
<dbReference type="InterPro" id="IPR051637">
    <property type="entry name" value="Ank_repeat_dom-contain_49"/>
</dbReference>
<name>A0A9N9IM23_9GLOM</name>
<organism evidence="3 4">
    <name type="scientific">Acaulospora morrowiae</name>
    <dbReference type="NCBI Taxonomy" id="94023"/>
    <lineage>
        <taxon>Eukaryota</taxon>
        <taxon>Fungi</taxon>
        <taxon>Fungi incertae sedis</taxon>
        <taxon>Mucoromycota</taxon>
        <taxon>Glomeromycotina</taxon>
        <taxon>Glomeromycetes</taxon>
        <taxon>Diversisporales</taxon>
        <taxon>Acaulosporaceae</taxon>
        <taxon>Acaulospora</taxon>
    </lineage>
</organism>
<comment type="caution">
    <text evidence="3">The sequence shown here is derived from an EMBL/GenBank/DDBJ whole genome shotgun (WGS) entry which is preliminary data.</text>
</comment>
<dbReference type="PANTHER" id="PTHR24180:SF45">
    <property type="entry name" value="POLY [ADP-RIBOSE] POLYMERASE TANKYRASE"/>
    <property type="match status" value="1"/>
</dbReference>
<dbReference type="Proteomes" id="UP000789342">
    <property type="component" value="Unassembled WGS sequence"/>
</dbReference>
<proteinExistence type="predicted"/>
<dbReference type="AlphaFoldDB" id="A0A9N9IM23"/>
<dbReference type="InterPro" id="IPR002110">
    <property type="entry name" value="Ankyrin_rpt"/>
</dbReference>
<dbReference type="PANTHER" id="PTHR24180">
    <property type="entry name" value="CYCLIN-DEPENDENT KINASE INHIBITOR 2C-RELATED"/>
    <property type="match status" value="1"/>
</dbReference>
<dbReference type="Pfam" id="PF12796">
    <property type="entry name" value="Ank_2"/>
    <property type="match status" value="1"/>
</dbReference>
<dbReference type="EMBL" id="CAJVPV010030725">
    <property type="protein sequence ID" value="CAG8741383.1"/>
    <property type="molecule type" value="Genomic_DNA"/>
</dbReference>
<keyword evidence="4" id="KW-1185">Reference proteome</keyword>
<feature type="non-terminal residue" evidence="3">
    <location>
        <position position="126"/>
    </location>
</feature>
<dbReference type="InterPro" id="IPR036770">
    <property type="entry name" value="Ankyrin_rpt-contain_sf"/>
</dbReference>
<dbReference type="Gene3D" id="1.25.40.20">
    <property type="entry name" value="Ankyrin repeat-containing domain"/>
    <property type="match status" value="1"/>
</dbReference>
<evidence type="ECO:0000256" key="2">
    <source>
        <dbReference type="ARBA" id="ARBA00023043"/>
    </source>
</evidence>
<protein>
    <submittedName>
        <fullName evidence="3">3053_t:CDS:1</fullName>
    </submittedName>
</protein>
<keyword evidence="1" id="KW-0677">Repeat</keyword>
<gene>
    <name evidence="3" type="ORF">AMORRO_LOCUS14738</name>
</gene>
<evidence type="ECO:0000313" key="4">
    <source>
        <dbReference type="Proteomes" id="UP000789342"/>
    </source>
</evidence>
<evidence type="ECO:0000313" key="3">
    <source>
        <dbReference type="EMBL" id="CAG8741383.1"/>
    </source>
</evidence>
<dbReference type="SUPFAM" id="SSF48403">
    <property type="entry name" value="Ankyrin repeat"/>
    <property type="match status" value="1"/>
</dbReference>
<accession>A0A9N9IM23</accession>
<keyword evidence="2" id="KW-0040">ANK repeat</keyword>
<evidence type="ECO:0000256" key="1">
    <source>
        <dbReference type="ARBA" id="ARBA00022737"/>
    </source>
</evidence>
<dbReference type="SMART" id="SM00248">
    <property type="entry name" value="ANK"/>
    <property type="match status" value="2"/>
</dbReference>
<dbReference type="Pfam" id="PF00023">
    <property type="entry name" value="Ank"/>
    <property type="match status" value="1"/>
</dbReference>
<sequence length="126" mass="14232">MAVKFVQKGDLNSLQEYLNSFSCEESRKIVNAPDQHGDTLIHFSARFHKKNMLHLLIQNYGGNAMAVNDHGRQPLHEAIESLECVSYLCEQNVDVNCMKRGGWTPLMIAGAAMKGRLDIVKVLIRY</sequence>
<reference evidence="3" key="1">
    <citation type="submission" date="2021-06" db="EMBL/GenBank/DDBJ databases">
        <authorList>
            <person name="Kallberg Y."/>
            <person name="Tangrot J."/>
            <person name="Rosling A."/>
        </authorList>
    </citation>
    <scope>NUCLEOTIDE SEQUENCE</scope>
    <source>
        <strain evidence="3">CL551</strain>
    </source>
</reference>